<feature type="binding site" evidence="9">
    <location>
        <begin position="466"/>
        <end position="471"/>
    </location>
    <ligand>
        <name>GTP</name>
        <dbReference type="ChEBI" id="CHEBI:37565"/>
    </ligand>
</feature>
<keyword evidence="8" id="KW-0449">Lipoprotein</keyword>
<evidence type="ECO:0000313" key="12">
    <source>
        <dbReference type="EMBL" id="TPX73948.1"/>
    </source>
</evidence>
<dbReference type="InterPro" id="IPR027417">
    <property type="entry name" value="P-loop_NTPase"/>
</dbReference>
<gene>
    <name evidence="12" type="ORF">CcCBS67573_g04787</name>
</gene>
<keyword evidence="3 9" id="KW-0547">Nucleotide-binding</keyword>
<dbReference type="FunFam" id="3.40.50.300:FF:000692">
    <property type="entry name" value="Guanine nucleotide-binding protein subunit alpha"/>
    <property type="match status" value="1"/>
</dbReference>
<dbReference type="Pfam" id="PF00503">
    <property type="entry name" value="G-alpha"/>
    <property type="match status" value="2"/>
</dbReference>
<dbReference type="InterPro" id="IPR001019">
    <property type="entry name" value="Gprotein_alpha_su"/>
</dbReference>
<dbReference type="GO" id="GO:0046872">
    <property type="term" value="F:metal ion binding"/>
    <property type="evidence" value="ECO:0007669"/>
    <property type="project" value="UniProtKB-KW"/>
</dbReference>
<dbReference type="Gene3D" id="1.10.400.10">
    <property type="entry name" value="GI Alpha 1, domain 2-like"/>
    <property type="match status" value="1"/>
</dbReference>
<evidence type="ECO:0000256" key="11">
    <source>
        <dbReference type="SAM" id="MobiDB-lite"/>
    </source>
</evidence>
<evidence type="ECO:0000256" key="10">
    <source>
        <dbReference type="PIRSR" id="PIRSR601019-2"/>
    </source>
</evidence>
<proteinExistence type="predicted"/>
<organism evidence="12 13">
    <name type="scientific">Chytriomyces confervae</name>
    <dbReference type="NCBI Taxonomy" id="246404"/>
    <lineage>
        <taxon>Eukaryota</taxon>
        <taxon>Fungi</taxon>
        <taxon>Fungi incertae sedis</taxon>
        <taxon>Chytridiomycota</taxon>
        <taxon>Chytridiomycota incertae sedis</taxon>
        <taxon>Chytridiomycetes</taxon>
        <taxon>Chytridiales</taxon>
        <taxon>Chytriomycetaceae</taxon>
        <taxon>Chytriomyces</taxon>
    </lineage>
</organism>
<dbReference type="OrthoDB" id="5817230at2759"/>
<dbReference type="STRING" id="246404.A0A507FF76"/>
<feature type="compositionally biased region" description="Low complexity" evidence="11">
    <location>
        <begin position="415"/>
        <end position="434"/>
    </location>
</feature>
<evidence type="ECO:0000256" key="9">
    <source>
        <dbReference type="PIRSR" id="PIRSR601019-1"/>
    </source>
</evidence>
<sequence>MGSCNSSLEDDAAAKAASKSIDAQLKLEENEIKRTAKLLLLGAGETGKSTVLKQMRMIYNIPFNEIELSLYRTGMVLNLVTCAKTLAQSMEKLQIPYGFHKPEESVDEGDELSGSPGLSHGKTLKRESTPLAKQEVVEVVAGSAAAKVTSRPQDPYARYARELYLAQKEGNHQSCCSFNAAKYIQECDISFCFGGGNTVPEELVNAIKILWEDSGVQYCFSRSSEYQLMDSCAYVMSDPVRICSAEYKPTEEDILRVRIMTVKINEVKFSAQGTTFQVVDVGGQRSERKKWIPYFEDARAIIYMVALNSYDQTCFEDSVTNRITESLTLFNTIAHHPILKDTSIILFLNKIDLFKAKLLEVPVASYFPDYTGSNDIESASKYFDGRFRHENTYTKRAIFTHLTWATDKEQISNIISSSSSGRSRNDSSHASSSEVDSRGREIERRLKEDKEKSKKEVKILLLGTGETGKSTVLKQMKLIHKIGFTSDEIATFRSALILNIISCAQDITNAMDKLGIPYEFDPTQVSCNATTMSRQLTESSLTDPAAIKDACYEYTETRPHCSDSIENPTMRRRTPRFKEIAAAASELLACQGGIEHRKGETAGAAALIRATDPSRVLSESIVPPRLISSIKLLWQDCGVQYCVSRSSEYQLMDSCPYIMENLDRICRPEFTPADADILAARVMTSHIREIRFKVNESTFCVYDLGGQRSERKKWMAHFDNVKAFIYMVAISSYDQMCFEDSQTNRIAESLNLFHSLTHHPALKRTCIILFLNKIDLFKEKLKTTPLVDFFPEYKGPDEYEEGAKFFEHIFRDENKFKERDLFTHFTWATDTKQISNVLETVTLALLRSAFEDIGLL</sequence>
<evidence type="ECO:0000256" key="5">
    <source>
        <dbReference type="ARBA" id="ARBA00023134"/>
    </source>
</evidence>
<keyword evidence="7" id="KW-0807">Transducer</keyword>
<dbReference type="GO" id="GO:0007188">
    <property type="term" value="P:adenylate cyclase-modulating G protein-coupled receptor signaling pathway"/>
    <property type="evidence" value="ECO:0007669"/>
    <property type="project" value="TreeGrafter"/>
</dbReference>
<feature type="binding site" evidence="9">
    <location>
        <begin position="678"/>
        <end position="684"/>
    </location>
    <ligand>
        <name>GTP</name>
        <dbReference type="ChEBI" id="CHEBI:37565"/>
    </ligand>
</feature>
<evidence type="ECO:0000256" key="2">
    <source>
        <dbReference type="ARBA" id="ARBA00022723"/>
    </source>
</evidence>
<name>A0A507FF76_9FUNG</name>
<dbReference type="SUPFAM" id="SSF52540">
    <property type="entry name" value="P-loop containing nucleoside triphosphate hydrolases"/>
    <property type="match status" value="2"/>
</dbReference>
<comment type="caution">
    <text evidence="12">The sequence shown here is derived from an EMBL/GenBank/DDBJ whole genome shotgun (WGS) entry which is preliminary data.</text>
</comment>
<dbReference type="FunFam" id="3.40.50.300:FF:003800">
    <property type="entry name" value="Guanine nucleotide-binding protein G(k) subunit alpha"/>
    <property type="match status" value="1"/>
</dbReference>
<dbReference type="EMBL" id="QEAP01000154">
    <property type="protein sequence ID" value="TPX73948.1"/>
    <property type="molecule type" value="Genomic_DNA"/>
</dbReference>
<keyword evidence="5 9" id="KW-0342">GTP-binding</keyword>
<feature type="region of interest" description="Disordered" evidence="11">
    <location>
        <begin position="415"/>
        <end position="449"/>
    </location>
</feature>
<dbReference type="GO" id="GO:0001664">
    <property type="term" value="F:G protein-coupled receptor binding"/>
    <property type="evidence" value="ECO:0007669"/>
    <property type="project" value="TreeGrafter"/>
</dbReference>
<dbReference type="Proteomes" id="UP000320333">
    <property type="component" value="Unassembled WGS sequence"/>
</dbReference>
<accession>A0A507FF76</accession>
<feature type="binding site" evidence="10">
    <location>
        <position position="684"/>
    </location>
    <ligand>
        <name>Mg(2+)</name>
        <dbReference type="ChEBI" id="CHEBI:18420"/>
    </ligand>
</feature>
<evidence type="ECO:0000256" key="6">
    <source>
        <dbReference type="ARBA" id="ARBA00023139"/>
    </source>
</evidence>
<feature type="region of interest" description="Disordered" evidence="11">
    <location>
        <begin position="104"/>
        <end position="125"/>
    </location>
</feature>
<feature type="compositionally biased region" description="Basic and acidic residues" evidence="11">
    <location>
        <begin position="435"/>
        <end position="449"/>
    </location>
</feature>
<dbReference type="SUPFAM" id="SSF47895">
    <property type="entry name" value="Transducin (alpha subunit), insertion domain"/>
    <property type="match status" value="2"/>
</dbReference>
<feature type="binding site" evidence="9">
    <location>
        <begin position="653"/>
        <end position="654"/>
    </location>
    <ligand>
        <name>GTP</name>
        <dbReference type="ChEBI" id="CHEBI:37565"/>
    </ligand>
</feature>
<keyword evidence="1" id="KW-0519">Myristate</keyword>
<keyword evidence="6" id="KW-0564">Palmitate</keyword>
<evidence type="ECO:0000313" key="13">
    <source>
        <dbReference type="Proteomes" id="UP000320333"/>
    </source>
</evidence>
<keyword evidence="4 10" id="KW-0460">Magnesium</keyword>
<evidence type="ECO:0000256" key="1">
    <source>
        <dbReference type="ARBA" id="ARBA00022707"/>
    </source>
</evidence>
<reference evidence="12 13" key="1">
    <citation type="journal article" date="2019" name="Sci. Rep.">
        <title>Comparative genomics of chytrid fungi reveal insights into the obligate biotrophic and pathogenic lifestyle of Synchytrium endobioticum.</title>
        <authorList>
            <person name="van de Vossenberg B.T.L.H."/>
            <person name="Warris S."/>
            <person name="Nguyen H.D.T."/>
            <person name="van Gent-Pelzer M.P.E."/>
            <person name="Joly D.L."/>
            <person name="van de Geest H.C."/>
            <person name="Bonants P.J.M."/>
            <person name="Smith D.S."/>
            <person name="Levesque C.A."/>
            <person name="van der Lee T.A.J."/>
        </authorList>
    </citation>
    <scope>NUCLEOTIDE SEQUENCE [LARGE SCALE GENOMIC DNA]</scope>
    <source>
        <strain evidence="12 13">CBS 675.73</strain>
    </source>
</reference>
<evidence type="ECO:0000256" key="3">
    <source>
        <dbReference type="ARBA" id="ARBA00022741"/>
    </source>
</evidence>
<evidence type="ECO:0000256" key="8">
    <source>
        <dbReference type="ARBA" id="ARBA00023288"/>
    </source>
</evidence>
<keyword evidence="13" id="KW-1185">Reference proteome</keyword>
<evidence type="ECO:0000256" key="7">
    <source>
        <dbReference type="ARBA" id="ARBA00023224"/>
    </source>
</evidence>
<dbReference type="SMART" id="SM00275">
    <property type="entry name" value="G_alpha"/>
    <property type="match status" value="2"/>
</dbReference>
<dbReference type="GO" id="GO:0005525">
    <property type="term" value="F:GTP binding"/>
    <property type="evidence" value="ECO:0007669"/>
    <property type="project" value="UniProtKB-KW"/>
</dbReference>
<dbReference type="PANTHER" id="PTHR10218:SF302">
    <property type="entry name" value="GUANINE NUCLEOTIDE-BINDING PROTEIN ALPHA-5 SUBUNIT"/>
    <property type="match status" value="1"/>
</dbReference>
<dbReference type="GO" id="GO:0031683">
    <property type="term" value="F:G-protein beta/gamma-subunit complex binding"/>
    <property type="evidence" value="ECO:0007669"/>
    <property type="project" value="InterPro"/>
</dbReference>
<feature type="binding site" evidence="9">
    <location>
        <begin position="772"/>
        <end position="775"/>
    </location>
    <ligand>
        <name>GTP</name>
        <dbReference type="ChEBI" id="CHEBI:37565"/>
    </ligand>
</feature>
<protein>
    <submittedName>
        <fullName evidence="12">Uncharacterized protein</fullName>
    </submittedName>
</protein>
<keyword evidence="2 10" id="KW-0479">Metal-binding</keyword>
<dbReference type="PROSITE" id="PS51882">
    <property type="entry name" value="G_ALPHA"/>
    <property type="match status" value="2"/>
</dbReference>
<feature type="binding site" evidence="9">
    <location>
        <begin position="703"/>
        <end position="707"/>
    </location>
    <ligand>
        <name>GTP</name>
        <dbReference type="ChEBI" id="CHEBI:37565"/>
    </ligand>
</feature>
<dbReference type="AlphaFoldDB" id="A0A507FF76"/>
<dbReference type="PANTHER" id="PTHR10218">
    <property type="entry name" value="GTP-BINDING PROTEIN ALPHA SUBUNIT"/>
    <property type="match status" value="1"/>
</dbReference>
<dbReference type="GO" id="GO:0003924">
    <property type="term" value="F:GTPase activity"/>
    <property type="evidence" value="ECO:0007669"/>
    <property type="project" value="InterPro"/>
</dbReference>
<feature type="binding site" evidence="10">
    <location>
        <position position="470"/>
    </location>
    <ligand>
        <name>Mg(2+)</name>
        <dbReference type="ChEBI" id="CHEBI:18420"/>
    </ligand>
</feature>
<dbReference type="GO" id="GO:0005737">
    <property type="term" value="C:cytoplasm"/>
    <property type="evidence" value="ECO:0007669"/>
    <property type="project" value="TreeGrafter"/>
</dbReference>
<dbReference type="CDD" id="cd00066">
    <property type="entry name" value="G-alpha"/>
    <property type="match status" value="2"/>
</dbReference>
<feature type="binding site" evidence="9">
    <location>
        <position position="828"/>
    </location>
    <ligand>
        <name>GTP</name>
        <dbReference type="ChEBI" id="CHEBI:37565"/>
    </ligand>
</feature>
<evidence type="ECO:0000256" key="4">
    <source>
        <dbReference type="ARBA" id="ARBA00022842"/>
    </source>
</evidence>
<dbReference type="GO" id="GO:0005834">
    <property type="term" value="C:heterotrimeric G-protein complex"/>
    <property type="evidence" value="ECO:0007669"/>
    <property type="project" value="TreeGrafter"/>
</dbReference>
<dbReference type="PRINTS" id="PR00318">
    <property type="entry name" value="GPROTEINA"/>
</dbReference>
<dbReference type="InterPro" id="IPR011025">
    <property type="entry name" value="GproteinA_insert"/>
</dbReference>
<dbReference type="Gene3D" id="3.40.50.300">
    <property type="entry name" value="P-loop containing nucleotide triphosphate hydrolases"/>
    <property type="match status" value="4"/>
</dbReference>